<keyword evidence="1" id="KW-0812">Transmembrane</keyword>
<dbReference type="InterPro" id="IPR021325">
    <property type="entry name" value="CCB2/CCB4"/>
</dbReference>
<feature type="transmembrane region" description="Helical" evidence="1">
    <location>
        <begin position="12"/>
        <end position="30"/>
    </location>
</feature>
<name>A0AAE4FVD5_9CYAN</name>
<gene>
    <name evidence="2" type="ORF">RIF25_15740</name>
</gene>
<evidence type="ECO:0000313" key="3">
    <source>
        <dbReference type="Proteomes" id="UP001268256"/>
    </source>
</evidence>
<keyword evidence="1" id="KW-0472">Membrane</keyword>
<dbReference type="SUPFAM" id="SSF55781">
    <property type="entry name" value="GAF domain-like"/>
    <property type="match status" value="1"/>
</dbReference>
<dbReference type="AlphaFoldDB" id="A0AAE4FVD5"/>
<dbReference type="EMBL" id="JAVMIP010000025">
    <property type="protein sequence ID" value="MDS3862252.1"/>
    <property type="molecule type" value="Genomic_DNA"/>
</dbReference>
<dbReference type="PANTHER" id="PTHR34943">
    <property type="match status" value="1"/>
</dbReference>
<comment type="caution">
    <text evidence="2">The sequence shown here is derived from an EMBL/GenBank/DDBJ whole genome shotgun (WGS) entry which is preliminary data.</text>
</comment>
<protein>
    <submittedName>
        <fullName evidence="2">Cofactor assembly of complex C subunit B</fullName>
    </submittedName>
</protein>
<feature type="transmembrane region" description="Helical" evidence="1">
    <location>
        <begin position="42"/>
        <end position="60"/>
    </location>
</feature>
<dbReference type="PANTHER" id="PTHR34943:SF2">
    <property type="entry name" value="PROTEIN COFACTOR ASSEMBLY OF COMPLEX C SUBUNIT B CCB4, CHLOROPLASTIC"/>
    <property type="match status" value="1"/>
</dbReference>
<dbReference type="Pfam" id="PF11152">
    <property type="entry name" value="CCB2_CCB4"/>
    <property type="match status" value="1"/>
</dbReference>
<evidence type="ECO:0000256" key="1">
    <source>
        <dbReference type="SAM" id="Phobius"/>
    </source>
</evidence>
<dbReference type="InterPro" id="IPR029016">
    <property type="entry name" value="GAF-like_dom_sf"/>
</dbReference>
<accession>A0AAE4FVD5</accession>
<evidence type="ECO:0000313" key="2">
    <source>
        <dbReference type="EMBL" id="MDS3862252.1"/>
    </source>
</evidence>
<organism evidence="2 3">
    <name type="scientific">Pseudocalidococcus azoricus BACA0444</name>
    <dbReference type="NCBI Taxonomy" id="2918990"/>
    <lineage>
        <taxon>Bacteria</taxon>
        <taxon>Bacillati</taxon>
        <taxon>Cyanobacteriota</taxon>
        <taxon>Cyanophyceae</taxon>
        <taxon>Acaryochloridales</taxon>
        <taxon>Thermosynechococcaceae</taxon>
        <taxon>Pseudocalidococcus</taxon>
        <taxon>Pseudocalidococcus azoricus</taxon>
    </lineage>
</organism>
<keyword evidence="1" id="KW-1133">Transmembrane helix</keyword>
<proteinExistence type="predicted"/>
<sequence length="218" mass="23921">MSQADPNRYLRLMPLAAGVVGGVLLLLNRLTSVELTTSQARSDVVGTILGAFLILTGLIWQQVQPRPPESVTLNGTEQFDLLETLPDALKLELAWASHSLLTNTPTQALVIWYRGQVLLRRGILPETTLTTPGPIVQQALTKERPIYLVKLPLYPGRVEFDYLPDNTQGLICQPLGKAGVLILGANAPRSYTRQDERWVTAIAEKIAQACESTLTPQS</sequence>
<reference evidence="3" key="1">
    <citation type="submission" date="2023-07" db="EMBL/GenBank/DDBJ databases">
        <authorList>
            <person name="Luz R."/>
            <person name="Cordeiro R."/>
            <person name="Fonseca A."/>
            <person name="Goncalves V."/>
        </authorList>
    </citation>
    <scope>NUCLEOTIDE SEQUENCE [LARGE SCALE GENOMIC DNA]</scope>
    <source>
        <strain evidence="3">BACA0444</strain>
    </source>
</reference>
<dbReference type="GO" id="GO:0010190">
    <property type="term" value="P:cytochrome b6f complex assembly"/>
    <property type="evidence" value="ECO:0007669"/>
    <property type="project" value="TreeGrafter"/>
</dbReference>
<dbReference type="Proteomes" id="UP001268256">
    <property type="component" value="Unassembled WGS sequence"/>
</dbReference>
<dbReference type="Gene3D" id="3.30.450.40">
    <property type="match status" value="1"/>
</dbReference>
<dbReference type="RefSeq" id="WP_322879462.1">
    <property type="nucleotide sequence ID" value="NZ_JAVMIP010000025.1"/>
</dbReference>
<dbReference type="InterPro" id="IPR044705">
    <property type="entry name" value="CCB4"/>
</dbReference>
<keyword evidence="3" id="KW-1185">Reference proteome</keyword>